<dbReference type="InterPro" id="IPR018982">
    <property type="entry name" value="RQC_domain"/>
</dbReference>
<comment type="catalytic activity">
    <reaction evidence="4">
        <text>Couples ATP hydrolysis with the unwinding of duplex DNA by translocating in the 3'-5' direction.</text>
        <dbReference type="EC" id="5.6.2.4"/>
    </reaction>
</comment>
<keyword evidence="9" id="KW-1185">Reference proteome</keyword>
<gene>
    <name evidence="8" type="ORF">chiPu_0032703</name>
</gene>
<evidence type="ECO:0000259" key="7">
    <source>
        <dbReference type="PROSITE" id="PS51194"/>
    </source>
</evidence>
<dbReference type="Gene3D" id="3.40.50.300">
    <property type="entry name" value="P-loop containing nucleotide triphosphate hydrolases"/>
    <property type="match status" value="1"/>
</dbReference>
<dbReference type="GO" id="GO:0006281">
    <property type="term" value="P:DNA repair"/>
    <property type="evidence" value="ECO:0007669"/>
    <property type="project" value="InterPro"/>
</dbReference>
<dbReference type="OMA" id="CREYCEN"/>
<dbReference type="EC" id="5.6.2.4" evidence="5"/>
<evidence type="ECO:0000256" key="4">
    <source>
        <dbReference type="ARBA" id="ARBA00034617"/>
    </source>
</evidence>
<protein>
    <recommendedName>
        <fullName evidence="5">DNA 3'-5' helicase</fullName>
        <ecNumber evidence="5">5.6.2.4</ecNumber>
    </recommendedName>
    <alternativeName>
        <fullName evidence="6">DNA 3'-5' helicase Q1</fullName>
    </alternativeName>
</protein>
<proteinExistence type="inferred from homology"/>
<comment type="caution">
    <text evidence="8">The sequence shown here is derived from an EMBL/GenBank/DDBJ whole genome shotgun (WGS) entry which is preliminary data.</text>
</comment>
<evidence type="ECO:0000256" key="3">
    <source>
        <dbReference type="ARBA" id="ARBA00023235"/>
    </source>
</evidence>
<dbReference type="Pfam" id="PF09382">
    <property type="entry name" value="RQC"/>
    <property type="match status" value="1"/>
</dbReference>
<dbReference type="Gene3D" id="1.10.10.10">
    <property type="entry name" value="Winged helix-like DNA-binding domain superfamily/Winged helix DNA-binding domain"/>
    <property type="match status" value="1"/>
</dbReference>
<dbReference type="GO" id="GO:0006260">
    <property type="term" value="P:DNA replication"/>
    <property type="evidence" value="ECO:0007669"/>
    <property type="project" value="InterPro"/>
</dbReference>
<evidence type="ECO:0000256" key="5">
    <source>
        <dbReference type="ARBA" id="ARBA00034808"/>
    </source>
</evidence>
<reference evidence="8 9" key="1">
    <citation type="journal article" date="2018" name="Nat. Ecol. Evol.">
        <title>Shark genomes provide insights into elasmobranch evolution and the origin of vertebrates.</title>
        <authorList>
            <person name="Hara Y"/>
            <person name="Yamaguchi K"/>
            <person name="Onimaru K"/>
            <person name="Kadota M"/>
            <person name="Koyanagi M"/>
            <person name="Keeley SD"/>
            <person name="Tatsumi K"/>
            <person name="Tanaka K"/>
            <person name="Motone F"/>
            <person name="Kageyama Y"/>
            <person name="Nozu R"/>
            <person name="Adachi N"/>
            <person name="Nishimura O"/>
            <person name="Nakagawa R"/>
            <person name="Tanegashima C"/>
            <person name="Kiyatake I"/>
            <person name="Matsumoto R"/>
            <person name="Murakumo K"/>
            <person name="Nishida K"/>
            <person name="Terakita A"/>
            <person name="Kuratani S"/>
            <person name="Sato K"/>
            <person name="Hyodo S Kuraku.S."/>
        </authorList>
    </citation>
    <scope>NUCLEOTIDE SEQUENCE [LARGE SCALE GENOMIC DNA]</scope>
</reference>
<dbReference type="PANTHER" id="PTHR13710:SF105">
    <property type="entry name" value="ATP-DEPENDENT DNA HELICASE Q1"/>
    <property type="match status" value="1"/>
</dbReference>
<name>A0A401U1H2_CHIPU</name>
<evidence type="ECO:0000256" key="1">
    <source>
        <dbReference type="ARBA" id="ARBA00005446"/>
    </source>
</evidence>
<dbReference type="PROSITE" id="PS51194">
    <property type="entry name" value="HELICASE_CTER"/>
    <property type="match status" value="1"/>
</dbReference>
<dbReference type="GO" id="GO:0030894">
    <property type="term" value="C:replisome"/>
    <property type="evidence" value="ECO:0007669"/>
    <property type="project" value="TreeGrafter"/>
</dbReference>
<accession>A0A401U1H2</accession>
<sequence>MGIDKPDVRFVAHLDLPKSIEAYYQETGRAGRDGKPSAAWMAYGLSDIVQQRRMIDESTGSDAFKRVSIGKLDALVALAETVHCRRQRLLGYFGETRTEQSCGNCDNCLTPPRVRDGKVLAQKLLSCVYRTGQRFGAMHL</sequence>
<dbReference type="Pfam" id="PF00271">
    <property type="entry name" value="Helicase_C"/>
    <property type="match status" value="1"/>
</dbReference>
<dbReference type="GO" id="GO:0005737">
    <property type="term" value="C:cytoplasm"/>
    <property type="evidence" value="ECO:0007669"/>
    <property type="project" value="TreeGrafter"/>
</dbReference>
<feature type="domain" description="Helicase C-terminal" evidence="7">
    <location>
        <begin position="1"/>
        <end position="75"/>
    </location>
</feature>
<dbReference type="Pfam" id="PF16124">
    <property type="entry name" value="RecQ_Zn_bind"/>
    <property type="match status" value="1"/>
</dbReference>
<comment type="similarity">
    <text evidence="1">Belongs to the helicase family. RecQ subfamily.</text>
</comment>
<dbReference type="GO" id="GO:0006310">
    <property type="term" value="P:DNA recombination"/>
    <property type="evidence" value="ECO:0007669"/>
    <property type="project" value="TreeGrafter"/>
</dbReference>
<feature type="non-terminal residue" evidence="8">
    <location>
        <position position="140"/>
    </location>
</feature>
<evidence type="ECO:0000313" key="9">
    <source>
        <dbReference type="Proteomes" id="UP000287033"/>
    </source>
</evidence>
<evidence type="ECO:0000313" key="8">
    <source>
        <dbReference type="EMBL" id="GCC48733.1"/>
    </source>
</evidence>
<dbReference type="GO" id="GO:0009378">
    <property type="term" value="F:four-way junction helicase activity"/>
    <property type="evidence" value="ECO:0007669"/>
    <property type="project" value="TreeGrafter"/>
</dbReference>
<dbReference type="AlphaFoldDB" id="A0A401U1H2"/>
<keyword evidence="2" id="KW-0238">DNA-binding</keyword>
<dbReference type="OrthoDB" id="10261556at2759"/>
<evidence type="ECO:0000256" key="2">
    <source>
        <dbReference type="ARBA" id="ARBA00023125"/>
    </source>
</evidence>
<organism evidence="8 9">
    <name type="scientific">Chiloscyllium punctatum</name>
    <name type="common">Brownbanded bambooshark</name>
    <name type="synonym">Hemiscyllium punctatum</name>
    <dbReference type="NCBI Taxonomy" id="137246"/>
    <lineage>
        <taxon>Eukaryota</taxon>
        <taxon>Metazoa</taxon>
        <taxon>Chordata</taxon>
        <taxon>Craniata</taxon>
        <taxon>Vertebrata</taxon>
        <taxon>Chondrichthyes</taxon>
        <taxon>Elasmobranchii</taxon>
        <taxon>Galeomorphii</taxon>
        <taxon>Galeoidea</taxon>
        <taxon>Orectolobiformes</taxon>
        <taxon>Hemiscylliidae</taxon>
        <taxon>Chiloscyllium</taxon>
    </lineage>
</organism>
<dbReference type="InterPro" id="IPR027417">
    <property type="entry name" value="P-loop_NTPase"/>
</dbReference>
<evidence type="ECO:0000256" key="6">
    <source>
        <dbReference type="ARBA" id="ARBA00044566"/>
    </source>
</evidence>
<dbReference type="STRING" id="137246.A0A401U1H2"/>
<dbReference type="InterPro" id="IPR001650">
    <property type="entry name" value="Helicase_C-like"/>
</dbReference>
<dbReference type="PANTHER" id="PTHR13710">
    <property type="entry name" value="DNA HELICASE RECQ FAMILY MEMBER"/>
    <property type="match status" value="1"/>
</dbReference>
<dbReference type="InterPro" id="IPR032284">
    <property type="entry name" value="RecQ_Zn-bd"/>
</dbReference>
<dbReference type="GO" id="GO:0003677">
    <property type="term" value="F:DNA binding"/>
    <property type="evidence" value="ECO:0007669"/>
    <property type="project" value="UniProtKB-KW"/>
</dbReference>
<dbReference type="Proteomes" id="UP000287033">
    <property type="component" value="Unassembled WGS sequence"/>
</dbReference>
<dbReference type="GO" id="GO:0043138">
    <property type="term" value="F:3'-5' DNA helicase activity"/>
    <property type="evidence" value="ECO:0007669"/>
    <property type="project" value="UniProtKB-EC"/>
</dbReference>
<dbReference type="InterPro" id="IPR036388">
    <property type="entry name" value="WH-like_DNA-bd_sf"/>
</dbReference>
<dbReference type="EMBL" id="BEZZ01243656">
    <property type="protein sequence ID" value="GCC48733.1"/>
    <property type="molecule type" value="Genomic_DNA"/>
</dbReference>
<dbReference type="SUPFAM" id="SSF52540">
    <property type="entry name" value="P-loop containing nucleoside triphosphate hydrolases"/>
    <property type="match status" value="1"/>
</dbReference>
<keyword evidence="3" id="KW-0413">Isomerase</keyword>